<proteinExistence type="predicted"/>
<organism evidence="1 2">
    <name type="scientific">Campylobacter avium LMG 24591</name>
    <dbReference type="NCBI Taxonomy" id="522484"/>
    <lineage>
        <taxon>Bacteria</taxon>
        <taxon>Pseudomonadati</taxon>
        <taxon>Campylobacterota</taxon>
        <taxon>Epsilonproteobacteria</taxon>
        <taxon>Campylobacterales</taxon>
        <taxon>Campylobacteraceae</taxon>
        <taxon>Campylobacter</taxon>
    </lineage>
</organism>
<dbReference type="RefSeq" id="WP_094324936.1">
    <property type="nucleotide sequence ID" value="NZ_CP022347.1"/>
</dbReference>
<reference evidence="1 2" key="1">
    <citation type="submission" date="2017-07" db="EMBL/GenBank/DDBJ databases">
        <title>Analysis of two Campylobacter avium genomes and identification of a novel hippuricase gene.</title>
        <authorList>
            <person name="Miller W.G."/>
            <person name="Chapman M.H."/>
            <person name="Yee E."/>
            <person name="Revez J."/>
            <person name="Bono J.L."/>
            <person name="Rossi M."/>
        </authorList>
    </citation>
    <scope>NUCLEOTIDE SEQUENCE [LARGE SCALE GENOMIC DNA]</scope>
    <source>
        <strain evidence="1 2">LMG 24591</strain>
    </source>
</reference>
<evidence type="ECO:0000313" key="1">
    <source>
        <dbReference type="EMBL" id="ASQ30156.1"/>
    </source>
</evidence>
<sequence>MDKFEENLKAKLQELQKCQASLTLESCYPCEKLLECELRKSYVDAVYNSMSKGKIDGGFDF</sequence>
<dbReference type="AlphaFoldDB" id="A0A222MX75"/>
<protein>
    <submittedName>
        <fullName evidence="1">Uncharacterized protein</fullName>
    </submittedName>
</protein>
<dbReference type="EMBL" id="CP022347">
    <property type="protein sequence ID" value="ASQ30156.1"/>
    <property type="molecule type" value="Genomic_DNA"/>
</dbReference>
<dbReference type="OrthoDB" id="5334833at2"/>
<dbReference type="KEGG" id="cavi:CAV_0490"/>
<dbReference type="Proteomes" id="UP000201169">
    <property type="component" value="Chromosome"/>
</dbReference>
<name>A0A222MX75_9BACT</name>
<gene>
    <name evidence="1" type="ORF">CAV_0490</name>
</gene>
<evidence type="ECO:0000313" key="2">
    <source>
        <dbReference type="Proteomes" id="UP000201169"/>
    </source>
</evidence>
<keyword evidence="2" id="KW-1185">Reference proteome</keyword>
<accession>A0A222MX75</accession>